<dbReference type="GO" id="GO:0005509">
    <property type="term" value="F:calcium ion binding"/>
    <property type="evidence" value="ECO:0007669"/>
    <property type="project" value="InterPro"/>
</dbReference>
<dbReference type="Pfam" id="PF00353">
    <property type="entry name" value="HemolysinCabind"/>
    <property type="match status" value="1"/>
</dbReference>
<organism evidence="1 2">
    <name type="scientific">Hankyongella ginsenosidimutans</name>
    <dbReference type="NCBI Taxonomy" id="1763828"/>
    <lineage>
        <taxon>Bacteria</taxon>
        <taxon>Pseudomonadati</taxon>
        <taxon>Pseudomonadota</taxon>
        <taxon>Alphaproteobacteria</taxon>
        <taxon>Sphingomonadales</taxon>
        <taxon>Sphingomonadaceae</taxon>
        <taxon>Hankyongella</taxon>
    </lineage>
</organism>
<protein>
    <recommendedName>
        <fullName evidence="3">Tandem-95 repeat protein</fullName>
    </recommendedName>
</protein>
<dbReference type="Proteomes" id="UP000298714">
    <property type="component" value="Chromosome"/>
</dbReference>
<name>A0A4D7C5G8_9SPHN</name>
<reference evidence="2" key="1">
    <citation type="submission" date="2019-04" db="EMBL/GenBank/DDBJ databases">
        <title>Complete genome sequence of Sphingomonas sp. W1-2-3.</title>
        <authorList>
            <person name="Im W.T."/>
        </authorList>
    </citation>
    <scope>NUCLEOTIDE SEQUENCE [LARGE SCALE GENOMIC DNA]</scope>
    <source>
        <strain evidence="2">W1-2-3</strain>
    </source>
</reference>
<dbReference type="AlphaFoldDB" id="A0A4D7C5G8"/>
<dbReference type="SUPFAM" id="SSF51120">
    <property type="entry name" value="beta-Roll"/>
    <property type="match status" value="1"/>
</dbReference>
<dbReference type="EMBL" id="CP039704">
    <property type="protein sequence ID" value="QCI80361.1"/>
    <property type="molecule type" value="Genomic_DNA"/>
</dbReference>
<evidence type="ECO:0008006" key="3">
    <source>
        <dbReference type="Google" id="ProtNLM"/>
    </source>
</evidence>
<dbReference type="Pfam" id="PF17963">
    <property type="entry name" value="Big_9"/>
    <property type="match status" value="1"/>
</dbReference>
<dbReference type="InterPro" id="IPR011049">
    <property type="entry name" value="Serralysin-like_metalloprot_C"/>
</dbReference>
<proteinExistence type="predicted"/>
<accession>A0A4D7C5G8</accession>
<dbReference type="KEGG" id="hgn:E6W36_15125"/>
<dbReference type="PROSITE" id="PS00330">
    <property type="entry name" value="HEMOLYSIN_CALCIUM"/>
    <property type="match status" value="2"/>
</dbReference>
<sequence length="308" mass="31671">MTGDLGAAFTGGTATFAGGSFTGLEQYREIVGSNFDDNITLGNATQGTDNNANNTTGFVGLYGRDGNDVLTGGTASNDLYGDNGNDTLNGLGGNDRLTGGAGADTLNGGDGRDTAFFSSRFSDYTIATDAAGVTYITDNRSSSPDGIDTLTSVEILQFSDRTFQLIANVAPVATNDTFNATSGNALIITPAELLANDTDGNADPLSVLIGAQPAHGTLVTDAQGNFVYTSDPAFSGTDTFTYRASDGLAQSGFATVTLTVAQVPVNTVDVTVSGGLAPGQIGNATVTYTHNGEATFRPRYCWCRRPAH</sequence>
<dbReference type="Gene3D" id="2.150.10.10">
    <property type="entry name" value="Serralysin-like metalloprotease, C-terminal"/>
    <property type="match status" value="1"/>
</dbReference>
<dbReference type="PRINTS" id="PR00313">
    <property type="entry name" value="CABNDNGRPT"/>
</dbReference>
<dbReference type="RefSeq" id="WP_222873252.1">
    <property type="nucleotide sequence ID" value="NZ_CP039704.1"/>
</dbReference>
<dbReference type="InterPro" id="IPR018511">
    <property type="entry name" value="Hemolysin-typ_Ca-bd_CS"/>
</dbReference>
<evidence type="ECO:0000313" key="1">
    <source>
        <dbReference type="EMBL" id="QCI80361.1"/>
    </source>
</evidence>
<dbReference type="Gene3D" id="2.60.40.2810">
    <property type="match status" value="1"/>
</dbReference>
<keyword evidence="2" id="KW-1185">Reference proteome</keyword>
<gene>
    <name evidence="1" type="ORF">E6W36_15125</name>
</gene>
<evidence type="ECO:0000313" key="2">
    <source>
        <dbReference type="Proteomes" id="UP000298714"/>
    </source>
</evidence>
<dbReference type="InterPro" id="IPR001343">
    <property type="entry name" value="Hemolysn_Ca-bd"/>
</dbReference>